<dbReference type="EMBL" id="CP001276">
    <property type="protein sequence ID" value="ACM06769.1"/>
    <property type="molecule type" value="Genomic_DNA"/>
</dbReference>
<evidence type="ECO:0000313" key="1">
    <source>
        <dbReference type="EMBL" id="ACM06769.1"/>
    </source>
</evidence>
<dbReference type="AlphaFoldDB" id="B9L3P8"/>
<dbReference type="RefSeq" id="WP_012642756.1">
    <property type="nucleotide sequence ID" value="NC_011961.1"/>
</dbReference>
<protein>
    <submittedName>
        <fullName evidence="1">Uncharacterized protein</fullName>
    </submittedName>
</protein>
<dbReference type="KEGG" id="tro:trd_A0411"/>
<gene>
    <name evidence="1" type="ordered locus">trd_A0411</name>
</gene>
<accession>B9L3P8</accession>
<dbReference type="HOGENOM" id="CLU_3012843_0_0_0"/>
<dbReference type="Proteomes" id="UP000000447">
    <property type="component" value="Plasmid unnamed"/>
</dbReference>
<proteinExistence type="predicted"/>
<evidence type="ECO:0000313" key="2">
    <source>
        <dbReference type="Proteomes" id="UP000000447"/>
    </source>
</evidence>
<keyword evidence="1" id="KW-0614">Plasmid</keyword>
<keyword evidence="2" id="KW-1185">Reference proteome</keyword>
<sequence>MSILLLALVAAAAAILAAVVALLLRWFGIAPAEPEQRTRGIELLAERIRERLVQRR</sequence>
<reference evidence="1 2" key="1">
    <citation type="journal article" date="2009" name="PLoS ONE">
        <title>Complete genome sequence of the aerobic CO-oxidizing thermophile Thermomicrobium roseum.</title>
        <authorList>
            <person name="Wu D."/>
            <person name="Raymond J."/>
            <person name="Wu M."/>
            <person name="Chatterji S."/>
            <person name="Ren Q."/>
            <person name="Graham J.E."/>
            <person name="Bryant D.A."/>
            <person name="Robb F."/>
            <person name="Colman A."/>
            <person name="Tallon L.J."/>
            <person name="Badger J.H."/>
            <person name="Madupu R."/>
            <person name="Ward N.L."/>
            <person name="Eisen J.A."/>
        </authorList>
    </citation>
    <scope>NUCLEOTIDE SEQUENCE [LARGE SCALE GENOMIC DNA]</scope>
    <source>
        <strain evidence="2">ATCC 27502 / DSM 5159 / P-2</strain>
        <plasmid evidence="1">unnamed</plasmid>
    </source>
</reference>
<geneLocation type="plasmid" evidence="2">
    <name>Tros</name>
</geneLocation>
<name>B9L3P8_THERP</name>
<organism evidence="1 2">
    <name type="scientific">Thermomicrobium roseum (strain ATCC 27502 / DSM 5159 / P-2)</name>
    <dbReference type="NCBI Taxonomy" id="309801"/>
    <lineage>
        <taxon>Bacteria</taxon>
        <taxon>Pseudomonadati</taxon>
        <taxon>Thermomicrobiota</taxon>
        <taxon>Thermomicrobia</taxon>
        <taxon>Thermomicrobiales</taxon>
        <taxon>Thermomicrobiaceae</taxon>
        <taxon>Thermomicrobium</taxon>
    </lineage>
</organism>